<dbReference type="EMBL" id="JACHGF010000003">
    <property type="protein sequence ID" value="MBB5284546.1"/>
    <property type="molecule type" value="Genomic_DNA"/>
</dbReference>
<proteinExistence type="predicted"/>
<comment type="caution">
    <text evidence="2">The sequence shown here is derived from an EMBL/GenBank/DDBJ whole genome shotgun (WGS) entry which is preliminary data.</text>
</comment>
<keyword evidence="3" id="KW-1185">Reference proteome</keyword>
<feature type="signal peptide" evidence="1">
    <location>
        <begin position="1"/>
        <end position="16"/>
    </location>
</feature>
<dbReference type="RefSeq" id="WP_246440056.1">
    <property type="nucleotide sequence ID" value="NZ_JACHGF010000003.1"/>
</dbReference>
<feature type="chain" id="PRO_5032633028" description="DUF3500 domain-containing protein" evidence="1">
    <location>
        <begin position="17"/>
        <end position="368"/>
    </location>
</feature>
<evidence type="ECO:0000256" key="1">
    <source>
        <dbReference type="SAM" id="SignalP"/>
    </source>
</evidence>
<reference evidence="2 3" key="1">
    <citation type="submission" date="2020-08" db="EMBL/GenBank/DDBJ databases">
        <title>Genomic Encyclopedia of Type Strains, Phase IV (KMG-IV): sequencing the most valuable type-strain genomes for metagenomic binning, comparative biology and taxonomic classification.</title>
        <authorList>
            <person name="Goeker M."/>
        </authorList>
    </citation>
    <scope>NUCLEOTIDE SEQUENCE [LARGE SCALE GENOMIC DNA]</scope>
    <source>
        <strain evidence="2 3">DSM 105074</strain>
    </source>
</reference>
<dbReference type="PANTHER" id="PTHR37489">
    <property type="entry name" value="DUF3500 DOMAIN-CONTAINING PROTEIN"/>
    <property type="match status" value="1"/>
</dbReference>
<accession>A0A840TK13</accession>
<dbReference type="PANTHER" id="PTHR37489:SF1">
    <property type="entry name" value="DUF3500 DOMAIN-CONTAINING PROTEIN"/>
    <property type="match status" value="1"/>
</dbReference>
<keyword evidence="1" id="KW-0732">Signal</keyword>
<dbReference type="Proteomes" id="UP000557307">
    <property type="component" value="Unassembled WGS sequence"/>
</dbReference>
<dbReference type="InterPro" id="IPR021889">
    <property type="entry name" value="DUF3500"/>
</dbReference>
<sequence length="368" mass="42154">MKILSTSLLLGFYALAFCNPGLDNPRLNHTKYLPKAEVPAAPDDLTQQMTQAVRAFLKTLSAEQSAEVMRPLSDTLRYDWHYVPRERAGLNLKRMTAPQRKAALRMVEVVLSDRGYQRVTDIIDLENVLRVLESRPPNDTRRDPENYAFLVFGDPAKKEPWGWRIEGHHISLHYTTANGKLSFTPSFLGSNPGHVLIDVPQKGRRVLGEEEDLGFQLLNTLTEAQRKVVILSNKSPWEIASENKREVTLEQGKGLAMKDMTAAQKQLFHQLISLYLDRYHVTLKNQQMAQLEKAGLDKIYFAWMGDTEPLMGKDRGHYYRIHGPTILIEFDNTQNDANHIHTVVRDLTNDFGEDLLRRHYENSHGVKK</sequence>
<dbReference type="AlphaFoldDB" id="A0A840TK13"/>
<name>A0A840TK13_9BACT</name>
<evidence type="ECO:0000313" key="2">
    <source>
        <dbReference type="EMBL" id="MBB5284546.1"/>
    </source>
</evidence>
<dbReference type="Pfam" id="PF12006">
    <property type="entry name" value="DUF3500"/>
    <property type="match status" value="1"/>
</dbReference>
<evidence type="ECO:0008006" key="4">
    <source>
        <dbReference type="Google" id="ProtNLM"/>
    </source>
</evidence>
<gene>
    <name evidence="2" type="ORF">HNQ92_002689</name>
</gene>
<evidence type="ECO:0000313" key="3">
    <source>
        <dbReference type="Proteomes" id="UP000557307"/>
    </source>
</evidence>
<organism evidence="2 3">
    <name type="scientific">Rhabdobacter roseus</name>
    <dbReference type="NCBI Taxonomy" id="1655419"/>
    <lineage>
        <taxon>Bacteria</taxon>
        <taxon>Pseudomonadati</taxon>
        <taxon>Bacteroidota</taxon>
        <taxon>Cytophagia</taxon>
        <taxon>Cytophagales</taxon>
        <taxon>Cytophagaceae</taxon>
        <taxon>Rhabdobacter</taxon>
    </lineage>
</organism>
<protein>
    <recommendedName>
        <fullName evidence="4">DUF3500 domain-containing protein</fullName>
    </recommendedName>
</protein>